<dbReference type="GO" id="GO:0006508">
    <property type="term" value="P:proteolysis"/>
    <property type="evidence" value="ECO:0007669"/>
    <property type="project" value="UniProtKB-KW"/>
</dbReference>
<organism evidence="10 11">
    <name type="scientific">Lacticaseibacillus nasuensis JCM 17158</name>
    <dbReference type="NCBI Taxonomy" id="1291734"/>
    <lineage>
        <taxon>Bacteria</taxon>
        <taxon>Bacillati</taxon>
        <taxon>Bacillota</taxon>
        <taxon>Bacilli</taxon>
        <taxon>Lactobacillales</taxon>
        <taxon>Lactobacillaceae</taxon>
        <taxon>Lacticaseibacillus</taxon>
    </lineage>
</organism>
<dbReference type="GO" id="GO:0008237">
    <property type="term" value="F:metallopeptidase activity"/>
    <property type="evidence" value="ECO:0007669"/>
    <property type="project" value="UniProtKB-KW"/>
</dbReference>
<evidence type="ECO:0000313" key="10">
    <source>
        <dbReference type="EMBL" id="KRK71786.1"/>
    </source>
</evidence>
<evidence type="ECO:0000256" key="8">
    <source>
        <dbReference type="ARBA" id="ARBA00022801"/>
    </source>
</evidence>
<comment type="cofactor">
    <cofactor evidence="3">
        <name>Zn(2+)</name>
        <dbReference type="ChEBI" id="CHEBI:29105"/>
    </cofactor>
</comment>
<proteinExistence type="inferred from homology"/>
<keyword evidence="5 10" id="KW-0031">Aminopeptidase</keyword>
<keyword evidence="8" id="KW-0378">Hydrolase</keyword>
<evidence type="ECO:0000256" key="1">
    <source>
        <dbReference type="ARBA" id="ARBA00001941"/>
    </source>
</evidence>
<name>A0A0R1JVF0_9LACO</name>
<dbReference type="PANTHER" id="PTHR34448:SF3">
    <property type="entry name" value="AMINOPEPTIDASE AMPS"/>
    <property type="match status" value="1"/>
</dbReference>
<dbReference type="PANTHER" id="PTHR34448">
    <property type="entry name" value="AMINOPEPTIDASE"/>
    <property type="match status" value="1"/>
</dbReference>
<dbReference type="InterPro" id="IPR052170">
    <property type="entry name" value="M29_Exopeptidase"/>
</dbReference>
<dbReference type="OrthoDB" id="9803993at2"/>
<evidence type="ECO:0000256" key="9">
    <source>
        <dbReference type="ARBA" id="ARBA00023049"/>
    </source>
</evidence>
<keyword evidence="6" id="KW-0645">Protease</keyword>
<dbReference type="RefSeq" id="WP_056951323.1">
    <property type="nucleotide sequence ID" value="NZ_AZDJ01000026.1"/>
</dbReference>
<evidence type="ECO:0000256" key="7">
    <source>
        <dbReference type="ARBA" id="ARBA00022723"/>
    </source>
</evidence>
<dbReference type="Gene3D" id="3.40.1830.10">
    <property type="entry name" value="Thermophilic metalloprotease (M29)"/>
    <property type="match status" value="1"/>
</dbReference>
<dbReference type="InterPro" id="IPR035097">
    <property type="entry name" value="M29_N-terminal"/>
</dbReference>
<dbReference type="InterPro" id="IPR000787">
    <property type="entry name" value="Peptidase_M29"/>
</dbReference>
<evidence type="ECO:0000256" key="3">
    <source>
        <dbReference type="ARBA" id="ARBA00001947"/>
    </source>
</evidence>
<evidence type="ECO:0000313" key="11">
    <source>
        <dbReference type="Proteomes" id="UP000051804"/>
    </source>
</evidence>
<comment type="similarity">
    <text evidence="4">Belongs to the peptidase M29 family.</text>
</comment>
<evidence type="ECO:0000256" key="5">
    <source>
        <dbReference type="ARBA" id="ARBA00022438"/>
    </source>
</evidence>
<comment type="caution">
    <text evidence="10">The sequence shown here is derived from an EMBL/GenBank/DDBJ whole genome shotgun (WGS) entry which is preliminary data.</text>
</comment>
<dbReference type="PATRIC" id="fig|1291734.4.peg.2083"/>
<comment type="cofactor">
    <cofactor evidence="2">
        <name>Mg(2+)</name>
        <dbReference type="ChEBI" id="CHEBI:18420"/>
    </cofactor>
</comment>
<gene>
    <name evidence="10" type="ORF">FD02_GL002031</name>
</gene>
<evidence type="ECO:0000256" key="6">
    <source>
        <dbReference type="ARBA" id="ARBA00022670"/>
    </source>
</evidence>
<comment type="cofactor">
    <cofactor evidence="1">
        <name>Co(2+)</name>
        <dbReference type="ChEBI" id="CHEBI:48828"/>
    </cofactor>
</comment>
<keyword evidence="11" id="KW-1185">Reference proteome</keyword>
<dbReference type="Proteomes" id="UP000051804">
    <property type="component" value="Unassembled WGS sequence"/>
</dbReference>
<reference evidence="10 11" key="1">
    <citation type="journal article" date="2015" name="Genome Announc.">
        <title>Expanding the biotechnology potential of lactobacilli through comparative genomics of 213 strains and associated genera.</title>
        <authorList>
            <person name="Sun Z."/>
            <person name="Harris H.M."/>
            <person name="McCann A."/>
            <person name="Guo C."/>
            <person name="Argimon S."/>
            <person name="Zhang W."/>
            <person name="Yang X."/>
            <person name="Jeffery I.B."/>
            <person name="Cooney J.C."/>
            <person name="Kagawa T.F."/>
            <person name="Liu W."/>
            <person name="Song Y."/>
            <person name="Salvetti E."/>
            <person name="Wrobel A."/>
            <person name="Rasinkangas P."/>
            <person name="Parkhill J."/>
            <person name="Rea M.C."/>
            <person name="O'Sullivan O."/>
            <person name="Ritari J."/>
            <person name="Douillard F.P."/>
            <person name="Paul Ross R."/>
            <person name="Yang R."/>
            <person name="Briner A.E."/>
            <person name="Felis G.E."/>
            <person name="de Vos W.M."/>
            <person name="Barrangou R."/>
            <person name="Klaenhammer T.R."/>
            <person name="Caufield P.W."/>
            <person name="Cui Y."/>
            <person name="Zhang H."/>
            <person name="O'Toole P.W."/>
        </authorList>
    </citation>
    <scope>NUCLEOTIDE SEQUENCE [LARGE SCALE GENOMIC DNA]</scope>
    <source>
        <strain evidence="10 11">JCM 17158</strain>
    </source>
</reference>
<evidence type="ECO:0000256" key="4">
    <source>
        <dbReference type="ARBA" id="ARBA00008236"/>
    </source>
</evidence>
<dbReference type="AlphaFoldDB" id="A0A0R1JVF0"/>
<dbReference type="GO" id="GO:0004177">
    <property type="term" value="F:aminopeptidase activity"/>
    <property type="evidence" value="ECO:0007669"/>
    <property type="project" value="UniProtKB-KW"/>
</dbReference>
<accession>A0A0R1JVF0</accession>
<dbReference type="EMBL" id="AZDJ01000026">
    <property type="protein sequence ID" value="KRK71786.1"/>
    <property type="molecule type" value="Genomic_DNA"/>
</dbReference>
<dbReference type="PRINTS" id="PR00919">
    <property type="entry name" value="THERMOPTASE"/>
</dbReference>
<protein>
    <submittedName>
        <fullName evidence="10">Aminopeptidase S</fullName>
    </submittedName>
</protein>
<evidence type="ECO:0000256" key="2">
    <source>
        <dbReference type="ARBA" id="ARBA00001946"/>
    </source>
</evidence>
<keyword evidence="7" id="KW-0479">Metal-binding</keyword>
<dbReference type="SUPFAM" id="SSF144052">
    <property type="entry name" value="Thermophilic metalloprotease-like"/>
    <property type="match status" value="1"/>
</dbReference>
<sequence length="408" mass="43950">MTDFTESLTKYAQLAVTTGVAVRPGDTVYVQVDVSQAPLGQLIVQAAYAAGAAEVQVQWQDDVTKRLDLAHMAEDRLFNIPPHVGVQFDYWLAHHAKRISVISADPDNLAGIDTRRIAGYQHAFQQVYAPLIGAITGNQISWTIIGAASPKWAHKVFPELAEADAVAKLWQEIFTTTSIDSPDPIAAWQAHDHQLHEKAAWLNAAHFTALHYSAPGTDLTVGLPVNHIWAGGGSHNARGEEFMANMPTEEVFTAPDNRRIDGTVASTKPLSYAGNILEGMHFTFAHGQVIAAHADQGDAVLQELLKIRGARSLGEVSLVPDPSPISQSGIIFYNTLFDENASNHMALGTAYPFSVAGGTTMSPTELDAAGLNRADTHVDFMMGSAAMDIDGIQADGSLVPIFRHGDWA</sequence>
<dbReference type="GO" id="GO:0046872">
    <property type="term" value="F:metal ion binding"/>
    <property type="evidence" value="ECO:0007669"/>
    <property type="project" value="UniProtKB-KW"/>
</dbReference>
<keyword evidence="9" id="KW-0482">Metalloprotease</keyword>
<dbReference type="Pfam" id="PF02073">
    <property type="entry name" value="Peptidase_M29"/>
    <property type="match status" value="1"/>
</dbReference>